<dbReference type="GO" id="GO:0006886">
    <property type="term" value="P:intracellular protein transport"/>
    <property type="evidence" value="ECO:0007669"/>
    <property type="project" value="InterPro"/>
</dbReference>
<protein>
    <recommendedName>
        <fullName evidence="10">t-SNARE coiled-coil homology domain-containing protein</fullName>
    </recommendedName>
</protein>
<organism evidence="11">
    <name type="scientific">Chromera velia CCMP2878</name>
    <dbReference type="NCBI Taxonomy" id="1169474"/>
    <lineage>
        <taxon>Eukaryota</taxon>
        <taxon>Sar</taxon>
        <taxon>Alveolata</taxon>
        <taxon>Colpodellida</taxon>
        <taxon>Chromeraceae</taxon>
        <taxon>Chromera</taxon>
    </lineage>
</organism>
<accession>A0A0G4G644</accession>
<dbReference type="PANTHER" id="PTHR21230">
    <property type="entry name" value="VESICLE TRANSPORT V-SNARE PROTEIN VTI1-RELATED"/>
    <property type="match status" value="1"/>
</dbReference>
<keyword evidence="3" id="KW-0813">Transport</keyword>
<dbReference type="PhylomeDB" id="A0A0G4G644"/>
<keyword evidence="4 9" id="KW-0812">Transmembrane</keyword>
<dbReference type="EMBL" id="CDMZ01000919">
    <property type="protein sequence ID" value="CEM23984.1"/>
    <property type="molecule type" value="Genomic_DNA"/>
</dbReference>
<dbReference type="VEuPathDB" id="CryptoDB:Cvel_20445"/>
<dbReference type="GO" id="GO:0005484">
    <property type="term" value="F:SNAP receptor activity"/>
    <property type="evidence" value="ECO:0007669"/>
    <property type="project" value="TreeGrafter"/>
</dbReference>
<dbReference type="Gene3D" id="1.20.5.110">
    <property type="match status" value="1"/>
</dbReference>
<feature type="transmembrane region" description="Helical" evidence="9">
    <location>
        <begin position="203"/>
        <end position="222"/>
    </location>
</feature>
<dbReference type="InterPro" id="IPR007705">
    <property type="entry name" value="Vesicle_trsprt_v-SNARE_N"/>
</dbReference>
<evidence type="ECO:0000256" key="9">
    <source>
        <dbReference type="SAM" id="Phobius"/>
    </source>
</evidence>
<comment type="subcellular location">
    <subcellularLocation>
        <location evidence="1">Membrane</location>
        <topology evidence="1">Single-pass type IV membrane protein</topology>
    </subcellularLocation>
</comment>
<proteinExistence type="inferred from homology"/>
<comment type="similarity">
    <text evidence="2">Belongs to the VTI1 family.</text>
</comment>
<dbReference type="FunFam" id="1.20.5.110:FF:000002">
    <property type="entry name" value="Vesicle transport through interaction with t-SNAREsB"/>
    <property type="match status" value="1"/>
</dbReference>
<dbReference type="GO" id="GO:0005789">
    <property type="term" value="C:endoplasmic reticulum membrane"/>
    <property type="evidence" value="ECO:0007669"/>
    <property type="project" value="TreeGrafter"/>
</dbReference>
<dbReference type="Pfam" id="PF05008">
    <property type="entry name" value="V-SNARE"/>
    <property type="match status" value="1"/>
</dbReference>
<feature type="domain" description="T-SNARE coiled-coil homology" evidence="10">
    <location>
        <begin position="127"/>
        <end position="194"/>
    </location>
</feature>
<evidence type="ECO:0000256" key="7">
    <source>
        <dbReference type="ARBA" id="ARBA00023054"/>
    </source>
</evidence>
<dbReference type="SUPFAM" id="SSF58038">
    <property type="entry name" value="SNARE fusion complex"/>
    <property type="match status" value="1"/>
</dbReference>
<evidence type="ECO:0000256" key="8">
    <source>
        <dbReference type="ARBA" id="ARBA00023136"/>
    </source>
</evidence>
<dbReference type="CDD" id="cd15862">
    <property type="entry name" value="SNARE_Vti1"/>
    <property type="match status" value="1"/>
</dbReference>
<dbReference type="GO" id="GO:0031902">
    <property type="term" value="C:late endosome membrane"/>
    <property type="evidence" value="ECO:0007669"/>
    <property type="project" value="TreeGrafter"/>
</dbReference>
<keyword evidence="5" id="KW-0653">Protein transport</keyword>
<dbReference type="SMART" id="SM00397">
    <property type="entry name" value="t_SNARE"/>
    <property type="match status" value="1"/>
</dbReference>
<dbReference type="InterPro" id="IPR000727">
    <property type="entry name" value="T_SNARE_dom"/>
</dbReference>
<dbReference type="Pfam" id="PF12352">
    <property type="entry name" value="V-SNARE_C"/>
    <property type="match status" value="1"/>
</dbReference>
<dbReference type="GO" id="GO:0006906">
    <property type="term" value="P:vesicle fusion"/>
    <property type="evidence" value="ECO:0007669"/>
    <property type="project" value="TreeGrafter"/>
</dbReference>
<evidence type="ECO:0000256" key="2">
    <source>
        <dbReference type="ARBA" id="ARBA00006108"/>
    </source>
</evidence>
<dbReference type="InterPro" id="IPR038407">
    <property type="entry name" value="v-SNARE_N_sf"/>
</dbReference>
<dbReference type="GO" id="GO:0031201">
    <property type="term" value="C:SNARE complex"/>
    <property type="evidence" value="ECO:0007669"/>
    <property type="project" value="TreeGrafter"/>
</dbReference>
<dbReference type="Gene3D" id="1.20.58.400">
    <property type="entry name" value="t-snare proteins"/>
    <property type="match status" value="1"/>
</dbReference>
<evidence type="ECO:0000256" key="4">
    <source>
        <dbReference type="ARBA" id="ARBA00022692"/>
    </source>
</evidence>
<sequence length="228" mass="25238">MAPNRGAGSRDLNLQVSEMFSSWEEDFERHVGQARKYSKLLENQASAPLDIKRGRDAVRDASNCLKQMEVEVKTLPPGSSEALKVRRLRKEFAEVSAKFEKAEAKAARGGLLSGASGGMRGEGGGDGLMDATRQMEAGTRSLESSRRSAQESEELSLGILSQLHGQREQILRTKGTLHDTGSTMDTARRILVSMHRRVLTNRIVLWTMVFLLLFANLAVVYFKMLGKL</sequence>
<dbReference type="GO" id="GO:0000149">
    <property type="term" value="F:SNARE binding"/>
    <property type="evidence" value="ECO:0007669"/>
    <property type="project" value="TreeGrafter"/>
</dbReference>
<evidence type="ECO:0000256" key="3">
    <source>
        <dbReference type="ARBA" id="ARBA00022448"/>
    </source>
</evidence>
<evidence type="ECO:0000256" key="1">
    <source>
        <dbReference type="ARBA" id="ARBA00004211"/>
    </source>
</evidence>
<evidence type="ECO:0000256" key="6">
    <source>
        <dbReference type="ARBA" id="ARBA00022989"/>
    </source>
</evidence>
<evidence type="ECO:0000313" key="11">
    <source>
        <dbReference type="EMBL" id="CEM23984.1"/>
    </source>
</evidence>
<keyword evidence="7" id="KW-0175">Coiled coil</keyword>
<reference evidence="11" key="1">
    <citation type="submission" date="2014-11" db="EMBL/GenBank/DDBJ databases">
        <authorList>
            <person name="Otto D Thomas"/>
            <person name="Naeem Raeece"/>
        </authorList>
    </citation>
    <scope>NUCLEOTIDE SEQUENCE</scope>
</reference>
<evidence type="ECO:0000256" key="5">
    <source>
        <dbReference type="ARBA" id="ARBA00022927"/>
    </source>
</evidence>
<dbReference type="AlphaFoldDB" id="A0A0G4G644"/>
<evidence type="ECO:0000259" key="10">
    <source>
        <dbReference type="SMART" id="SM00397"/>
    </source>
</evidence>
<dbReference type="GO" id="GO:0012507">
    <property type="term" value="C:ER to Golgi transport vesicle membrane"/>
    <property type="evidence" value="ECO:0007669"/>
    <property type="project" value="TreeGrafter"/>
</dbReference>
<keyword evidence="6 9" id="KW-1133">Transmembrane helix</keyword>
<gene>
    <name evidence="11" type="ORF">Cvel_20445</name>
</gene>
<name>A0A0G4G644_9ALVE</name>
<dbReference type="PANTHER" id="PTHR21230:SF26">
    <property type="entry name" value="VESICLE TRANSPORT THROUGH INTERACTION WITH T-SNARES HOMOLOG 1A"/>
    <property type="match status" value="1"/>
</dbReference>
<keyword evidence="8 9" id="KW-0472">Membrane</keyword>
<dbReference type="GO" id="GO:0005794">
    <property type="term" value="C:Golgi apparatus"/>
    <property type="evidence" value="ECO:0007669"/>
    <property type="project" value="TreeGrafter"/>
</dbReference>